<feature type="region of interest" description="Disordered" evidence="9">
    <location>
        <begin position="1"/>
        <end position="39"/>
    </location>
</feature>
<dbReference type="OrthoDB" id="4564at2759"/>
<evidence type="ECO:0000256" key="4">
    <source>
        <dbReference type="ARBA" id="ARBA00022737"/>
    </source>
</evidence>
<dbReference type="RefSeq" id="XP_002675830.1">
    <property type="nucleotide sequence ID" value="XM_002675784.1"/>
</dbReference>
<feature type="region of interest" description="Disordered" evidence="9">
    <location>
        <begin position="837"/>
        <end position="863"/>
    </location>
</feature>
<evidence type="ECO:0000256" key="1">
    <source>
        <dbReference type="ARBA" id="ARBA00004141"/>
    </source>
</evidence>
<feature type="transmembrane region" description="Helical" evidence="10">
    <location>
        <begin position="723"/>
        <end position="741"/>
    </location>
</feature>
<evidence type="ECO:0000313" key="12">
    <source>
        <dbReference type="Proteomes" id="UP000006671"/>
    </source>
</evidence>
<feature type="compositionally biased region" description="Basic and acidic residues" evidence="9">
    <location>
        <begin position="852"/>
        <end position="863"/>
    </location>
</feature>
<dbReference type="SUPFAM" id="SSF54631">
    <property type="entry name" value="CBS-domain pair"/>
    <property type="match status" value="1"/>
</dbReference>
<accession>D2VJT1</accession>
<evidence type="ECO:0000256" key="8">
    <source>
        <dbReference type="ARBA" id="ARBA00023214"/>
    </source>
</evidence>
<dbReference type="InterPro" id="IPR050970">
    <property type="entry name" value="Cl_channel_volt-gated"/>
</dbReference>
<evidence type="ECO:0000256" key="5">
    <source>
        <dbReference type="ARBA" id="ARBA00022989"/>
    </source>
</evidence>
<evidence type="ECO:0000256" key="6">
    <source>
        <dbReference type="ARBA" id="ARBA00023065"/>
    </source>
</evidence>
<dbReference type="PANTHER" id="PTHR45720">
    <property type="entry name" value="CHLORIDE CHANNEL PROTEIN 2"/>
    <property type="match status" value="1"/>
</dbReference>
<evidence type="ECO:0000256" key="2">
    <source>
        <dbReference type="ARBA" id="ARBA00022448"/>
    </source>
</evidence>
<dbReference type="GeneID" id="8852980"/>
<feature type="transmembrane region" description="Helical" evidence="10">
    <location>
        <begin position="269"/>
        <end position="292"/>
    </location>
</feature>
<dbReference type="Proteomes" id="UP000006671">
    <property type="component" value="Unassembled WGS sequence"/>
</dbReference>
<feature type="transmembrane region" description="Helical" evidence="10">
    <location>
        <begin position="653"/>
        <end position="670"/>
    </location>
</feature>
<keyword evidence="7 10" id="KW-0472">Membrane</keyword>
<keyword evidence="4" id="KW-0677">Repeat</keyword>
<keyword evidence="12" id="KW-1185">Reference proteome</keyword>
<dbReference type="PANTHER" id="PTHR45720:SF10">
    <property type="entry name" value="CHLORIDE CHANNEL PROTEIN 2"/>
    <property type="match status" value="1"/>
</dbReference>
<dbReference type="GO" id="GO:0005247">
    <property type="term" value="F:voltage-gated chloride channel activity"/>
    <property type="evidence" value="ECO:0007669"/>
    <property type="project" value="TreeGrafter"/>
</dbReference>
<dbReference type="InterPro" id="IPR014743">
    <property type="entry name" value="Cl-channel_core"/>
</dbReference>
<keyword evidence="5 10" id="KW-1133">Transmembrane helix</keyword>
<dbReference type="EMBL" id="GG738876">
    <property type="protein sequence ID" value="EFC43086.1"/>
    <property type="molecule type" value="Genomic_DNA"/>
</dbReference>
<keyword evidence="3 10" id="KW-0812">Transmembrane</keyword>
<dbReference type="SUPFAM" id="SSF81340">
    <property type="entry name" value="Clc chloride channel"/>
    <property type="match status" value="1"/>
</dbReference>
<dbReference type="AlphaFoldDB" id="D2VJT1"/>
<feature type="transmembrane region" description="Helical" evidence="10">
    <location>
        <begin position="323"/>
        <end position="342"/>
    </location>
</feature>
<dbReference type="PRINTS" id="PR00762">
    <property type="entry name" value="CLCHANNEL"/>
</dbReference>
<feature type="transmembrane region" description="Helical" evidence="10">
    <location>
        <begin position="372"/>
        <end position="403"/>
    </location>
</feature>
<dbReference type="OMA" id="NGMENHA"/>
<feature type="transmembrane region" description="Helical" evidence="10">
    <location>
        <begin position="562"/>
        <end position="582"/>
    </location>
</feature>
<keyword evidence="6" id="KW-0406">Ion transport</keyword>
<name>D2VJT1_NAEGR</name>
<dbReference type="VEuPathDB" id="AmoebaDB:NAEGRDRAFT_80223"/>
<reference evidence="11 12" key="1">
    <citation type="journal article" date="2010" name="Cell">
        <title>The genome of Naegleria gruberi illuminates early eukaryotic versatility.</title>
        <authorList>
            <person name="Fritz-Laylin L.K."/>
            <person name="Prochnik S.E."/>
            <person name="Ginger M.L."/>
            <person name="Dacks J.B."/>
            <person name="Carpenter M.L."/>
            <person name="Field M.C."/>
            <person name="Kuo A."/>
            <person name="Paredez A."/>
            <person name="Chapman J."/>
            <person name="Pham J."/>
            <person name="Shu S."/>
            <person name="Neupane R."/>
            <person name="Cipriano M."/>
            <person name="Mancuso J."/>
            <person name="Tu H."/>
            <person name="Salamov A."/>
            <person name="Lindquist E."/>
            <person name="Shapiro H."/>
            <person name="Lucas S."/>
            <person name="Grigoriev I.V."/>
            <person name="Cande W.Z."/>
            <person name="Fulton C."/>
            <person name="Rokhsar D.S."/>
            <person name="Dawson S.C."/>
        </authorList>
    </citation>
    <scope>NUCLEOTIDE SEQUENCE [LARGE SCALE GENOMIC DNA]</scope>
    <source>
        <strain evidence="11 12">NEG-M</strain>
    </source>
</reference>
<gene>
    <name evidence="11" type="ORF">NAEGRDRAFT_80223</name>
</gene>
<dbReference type="Pfam" id="PF00654">
    <property type="entry name" value="Voltage_CLC"/>
    <property type="match status" value="1"/>
</dbReference>
<keyword evidence="2" id="KW-0813">Transport</keyword>
<protein>
    <submittedName>
        <fullName evidence="11">Chloride channel protein</fullName>
    </submittedName>
</protein>
<evidence type="ECO:0000256" key="3">
    <source>
        <dbReference type="ARBA" id="ARBA00022692"/>
    </source>
</evidence>
<proteinExistence type="predicted"/>
<sequence>MSFRFGGSKAASTNSLNSNNRGASGSTNSVKTPATPSYLNNDVINAVLERNPFYDYADDSEDEEVIVVESPSSPSTTYIMPPPGMKAIPKKEEEKSKTQKPPSHSRTNSANSVNSGVIITPNSAGTDHSRSSSSCSDKLNFSDVPMLDENEVKLGIEDTTKTRYGQMTTIFNRRNNETNEDFNDDRDIGLQTPPTVQKKSAFSNFNISTSASFDQINTYTMLKILHTAHDFEMKVKELKERGLATVSSGGRFDIKRLFKKYTDFAAQKYVWTFLSILGLLGGLIVFVQDIVITYMEIGRWELIEQFNYITDETSRNAVKMVMWVLYNITFIIFCLFMTAWVAPTAEGSGVPAIKAILTGVDSLKDPVAFKTLFVRVFCLPLVIGASMFVGRVGPVITIGASLADNLLKLKIFKGIKDSKTLRAQMIACGCAMGVGANFGTPGGGVLLALEAIGTYYSLRTYIKSFYVAVVAALTSRLLHAATDGTIYLSFVWHIRFSLPAYTIPDLISYALLGAFLGLMGVGFVFINDKLLRLRNRFGGYYLGFFKFGKLNGKKYLYPLQNIFLWSVLIAIITSVITFPYLFGKFMSLSVSQTLESLFYGQQLLPENGAIGAWISEGTKGVNYYNELFAHLSIFLVFRILLSFISVSLPIPAGIYVPLVVMGAGVGRFWGEVMHFMFQNGYTNSEYAINAGGYAIVGAVALSASATHAFSTVFILLEVAGTGVYLPSLMAAIIAVKISRSLTLNIYDSIIKLKGWPALLEAQTDNDNFTVKDIMNYADSLIVFEENASFSELETILENRKVLPKTFPVVNSKKDMFLLGTISLIQLQNIYNLKKQAIEQEESSHSNSGNTQEHPEHQEEKENLSTKLLSRGESLYFGWEPALTEENQNSNHTIELQDNNNPRSERISLDYQTCPVAISEDTPALIAHLLFSQLRIDDLFVVWMGRLIGQLHKEVLVKKVVETADDVRLDI</sequence>
<feature type="compositionally biased region" description="Polar residues" evidence="9">
    <location>
        <begin position="10"/>
        <end position="39"/>
    </location>
</feature>
<feature type="transmembrane region" description="Helical" evidence="10">
    <location>
        <begin position="506"/>
        <end position="526"/>
    </location>
</feature>
<dbReference type="GO" id="GO:0016020">
    <property type="term" value="C:membrane"/>
    <property type="evidence" value="ECO:0007669"/>
    <property type="project" value="UniProtKB-SubCell"/>
</dbReference>
<evidence type="ECO:0000256" key="7">
    <source>
        <dbReference type="ARBA" id="ARBA00023136"/>
    </source>
</evidence>
<comment type="subcellular location">
    <subcellularLocation>
        <location evidence="1">Membrane</location>
        <topology evidence="1">Multi-pass membrane protein</topology>
    </subcellularLocation>
</comment>
<dbReference type="KEGG" id="ngr:NAEGRDRAFT_80223"/>
<feature type="transmembrane region" description="Helical" evidence="10">
    <location>
        <begin position="690"/>
        <end position="716"/>
    </location>
</feature>
<dbReference type="InterPro" id="IPR046342">
    <property type="entry name" value="CBS_dom_sf"/>
</dbReference>
<keyword evidence="8" id="KW-0868">Chloride</keyword>
<evidence type="ECO:0000256" key="10">
    <source>
        <dbReference type="SAM" id="Phobius"/>
    </source>
</evidence>
<feature type="compositionally biased region" description="Polar residues" evidence="9">
    <location>
        <begin position="99"/>
        <end position="126"/>
    </location>
</feature>
<evidence type="ECO:0000313" key="11">
    <source>
        <dbReference type="EMBL" id="EFC43086.1"/>
    </source>
</evidence>
<feature type="region of interest" description="Disordered" evidence="9">
    <location>
        <begin position="68"/>
        <end position="139"/>
    </location>
</feature>
<dbReference type="Gene3D" id="3.10.580.10">
    <property type="entry name" value="CBS-domain"/>
    <property type="match status" value="1"/>
</dbReference>
<dbReference type="InterPro" id="IPR001807">
    <property type="entry name" value="ClC"/>
</dbReference>
<feature type="transmembrane region" description="Helical" evidence="10">
    <location>
        <begin position="465"/>
        <end position="494"/>
    </location>
</feature>
<dbReference type="InParanoid" id="D2VJT1"/>
<evidence type="ECO:0000256" key="9">
    <source>
        <dbReference type="SAM" id="MobiDB-lite"/>
    </source>
</evidence>
<dbReference type="eggNOG" id="KOG0476">
    <property type="taxonomic scope" value="Eukaryota"/>
</dbReference>
<organism evidence="12">
    <name type="scientific">Naegleria gruberi</name>
    <name type="common">Amoeba</name>
    <dbReference type="NCBI Taxonomy" id="5762"/>
    <lineage>
        <taxon>Eukaryota</taxon>
        <taxon>Discoba</taxon>
        <taxon>Heterolobosea</taxon>
        <taxon>Tetramitia</taxon>
        <taxon>Eutetramitia</taxon>
        <taxon>Vahlkampfiidae</taxon>
        <taxon>Naegleria</taxon>
    </lineage>
</organism>
<dbReference type="Gene3D" id="1.10.3080.10">
    <property type="entry name" value="Clc chloride channel"/>
    <property type="match status" value="1"/>
</dbReference>